<evidence type="ECO:0000259" key="5">
    <source>
        <dbReference type="PROSITE" id="PS50102"/>
    </source>
</evidence>
<keyword evidence="1" id="KW-0677">Repeat</keyword>
<dbReference type="EMBL" id="VJMJ01000126">
    <property type="protein sequence ID" value="KAF0733099.1"/>
    <property type="molecule type" value="Genomic_DNA"/>
</dbReference>
<dbReference type="Proteomes" id="UP000481153">
    <property type="component" value="Unassembled WGS sequence"/>
</dbReference>
<dbReference type="GO" id="GO:0003723">
    <property type="term" value="F:RNA binding"/>
    <property type="evidence" value="ECO:0007669"/>
    <property type="project" value="UniProtKB-UniRule"/>
</dbReference>
<dbReference type="SUPFAM" id="SSF54928">
    <property type="entry name" value="RNA-binding domain, RBD"/>
    <property type="match status" value="4"/>
</dbReference>
<feature type="domain" description="RRM" evidence="5">
    <location>
        <begin position="303"/>
        <end position="389"/>
    </location>
</feature>
<dbReference type="VEuPathDB" id="FungiDB:AeMF1_011233"/>
<feature type="compositionally biased region" description="Basic residues" evidence="4">
    <location>
        <begin position="468"/>
        <end position="479"/>
    </location>
</feature>
<feature type="compositionally biased region" description="Low complexity" evidence="4">
    <location>
        <begin position="133"/>
        <end position="142"/>
    </location>
</feature>
<evidence type="ECO:0000256" key="3">
    <source>
        <dbReference type="PROSITE-ProRule" id="PRU00176"/>
    </source>
</evidence>
<organism evidence="6 7">
    <name type="scientific">Aphanomyces euteiches</name>
    <dbReference type="NCBI Taxonomy" id="100861"/>
    <lineage>
        <taxon>Eukaryota</taxon>
        <taxon>Sar</taxon>
        <taxon>Stramenopiles</taxon>
        <taxon>Oomycota</taxon>
        <taxon>Saprolegniomycetes</taxon>
        <taxon>Saprolegniales</taxon>
        <taxon>Verrucalvaceae</taxon>
        <taxon>Aphanomyces</taxon>
    </lineage>
</organism>
<feature type="region of interest" description="Disordered" evidence="4">
    <location>
        <begin position="132"/>
        <end position="293"/>
    </location>
</feature>
<feature type="domain" description="RRM" evidence="5">
    <location>
        <begin position="609"/>
        <end position="690"/>
    </location>
</feature>
<dbReference type="Pfam" id="PF13893">
    <property type="entry name" value="RRM_5"/>
    <property type="match status" value="2"/>
</dbReference>
<feature type="domain" description="RRM" evidence="5">
    <location>
        <begin position="493"/>
        <end position="567"/>
    </location>
</feature>
<keyword evidence="7" id="KW-1185">Reference proteome</keyword>
<evidence type="ECO:0000256" key="2">
    <source>
        <dbReference type="ARBA" id="ARBA00022884"/>
    </source>
</evidence>
<gene>
    <name evidence="6" type="ORF">Ae201684_009921</name>
</gene>
<protein>
    <recommendedName>
        <fullName evidence="5">RRM domain-containing protein</fullName>
    </recommendedName>
</protein>
<feature type="region of interest" description="Disordered" evidence="4">
    <location>
        <begin position="13"/>
        <end position="54"/>
    </location>
</feature>
<keyword evidence="2 3" id="KW-0694">RNA-binding</keyword>
<dbReference type="CDD" id="cd12421">
    <property type="entry name" value="RRM1_PTBP1_hnRNPL_like"/>
    <property type="match status" value="1"/>
</dbReference>
<feature type="region of interest" description="Disordered" evidence="4">
    <location>
        <begin position="393"/>
        <end position="486"/>
    </location>
</feature>
<comment type="caution">
    <text evidence="6">The sequence shown here is derived from an EMBL/GenBank/DDBJ whole genome shotgun (WGS) entry which is preliminary data.</text>
</comment>
<dbReference type="SMART" id="SM00360">
    <property type="entry name" value="RRM"/>
    <property type="match status" value="4"/>
</dbReference>
<dbReference type="InterPro" id="IPR012677">
    <property type="entry name" value="Nucleotide-bd_a/b_plait_sf"/>
</dbReference>
<name>A0A6G0X003_9STRA</name>
<dbReference type="Pfam" id="PF11835">
    <property type="entry name" value="RRM_8"/>
    <property type="match status" value="1"/>
</dbReference>
<dbReference type="PANTHER" id="PTHR15592">
    <property type="entry name" value="MATRIN 3/NUCLEAR PROTEIN 220-RELATED"/>
    <property type="match status" value="1"/>
</dbReference>
<dbReference type="InterPro" id="IPR035979">
    <property type="entry name" value="RBD_domain_sf"/>
</dbReference>
<evidence type="ECO:0000313" key="7">
    <source>
        <dbReference type="Proteomes" id="UP000481153"/>
    </source>
</evidence>
<evidence type="ECO:0000256" key="1">
    <source>
        <dbReference type="ARBA" id="ARBA00022737"/>
    </source>
</evidence>
<feature type="domain" description="RRM" evidence="5">
    <location>
        <begin position="54"/>
        <end position="128"/>
    </location>
</feature>
<feature type="compositionally biased region" description="Basic and acidic residues" evidence="4">
    <location>
        <begin position="40"/>
        <end position="51"/>
    </location>
</feature>
<dbReference type="Pfam" id="PF00076">
    <property type="entry name" value="RRM_1"/>
    <property type="match status" value="1"/>
</dbReference>
<dbReference type="InterPro" id="IPR021790">
    <property type="entry name" value="PTBP1-like_RRM2"/>
</dbReference>
<accession>A0A6G0X003</accession>
<dbReference type="PROSITE" id="PS50102">
    <property type="entry name" value="RRM"/>
    <property type="match status" value="4"/>
</dbReference>
<proteinExistence type="predicted"/>
<evidence type="ECO:0000256" key="4">
    <source>
        <dbReference type="SAM" id="MobiDB-lite"/>
    </source>
</evidence>
<dbReference type="InterPro" id="IPR000504">
    <property type="entry name" value="RRM_dom"/>
</dbReference>
<sequence>MVPSVLFAQVDRSVMDPYQPQGGGPSGNKRHLSGGESDFQEQKRFRQEEGQPSRSILVRGLPNDCLESELLALVGPFATVEKCVMTPSKNEALVQLPDLDSATNLVNFYQSRDALVRGQKVFFAYSSHREENSSIPASHSSSGPPPSSHAPSSHRLPHHNDRNGPPSRSYERNNGPPPSSRDRPPPSYNDRNGPYDRNAPVSGFDRQPRHDRGPPPSSFDRGAPPPASYDRGGPSYDRGPSAFDRAPPSYDRGGPPPSSYDRNAPPYNDRGGAPSYPAQQPPPQSYGSGFDRAPPVSAKNTILMVTVSKMDYPVNVDVLHQVFSKYGTVMKIVTFMQREEFKSLVQLQTTAQAEAAQAALDGRDIYTGCNTLHIQMSTHKSLNVQYNNDKMRDFFNPNLPTHDPSDKDAVAGSRGMLGDMPPPQRASGFSPAMNPMHQQQPPPRRDFGPPYAGGPPPQGAYGGDIRRGRSRSRERRSRSRDRDLGGISQTRSSVLICSNMDPHYVKVHSLFTIFGCFGDVLRIKVMFRKSDTALIQFVDERHAASAREHTDGLILCNKKLRVDFSKHTIVVMPRPDADTFEIQNTRDFTNTPYHRYRKRSLAEVCPPTTLLHISGIPVSMQLKPGDTVSNSRLLSMFAEWGVVKKYHPIAKQPKMVLLEMGTLEEAIDAMIALDNYTFNDGRIRVSFSKSFQRQQF</sequence>
<dbReference type="Gene3D" id="3.30.70.330">
    <property type="match status" value="4"/>
</dbReference>
<reference evidence="6 7" key="1">
    <citation type="submission" date="2019-07" db="EMBL/GenBank/DDBJ databases">
        <title>Genomics analysis of Aphanomyces spp. identifies a new class of oomycete effector associated with host adaptation.</title>
        <authorList>
            <person name="Gaulin E."/>
        </authorList>
    </citation>
    <scope>NUCLEOTIDE SEQUENCE [LARGE SCALE GENOMIC DNA]</scope>
    <source>
        <strain evidence="6 7">ATCC 201684</strain>
    </source>
</reference>
<dbReference type="AlphaFoldDB" id="A0A6G0X003"/>
<evidence type="ECO:0000313" key="6">
    <source>
        <dbReference type="EMBL" id="KAF0733099.1"/>
    </source>
</evidence>